<name>A0A9Q3GJE3_9BASI</name>
<dbReference type="AlphaFoldDB" id="A0A9Q3GJE3"/>
<dbReference type="Gene3D" id="1.10.10.60">
    <property type="entry name" value="Homeodomain-like"/>
    <property type="match status" value="1"/>
</dbReference>
<gene>
    <name evidence="5" type="ORF">O181_008447</name>
</gene>
<evidence type="ECO:0000259" key="4">
    <source>
        <dbReference type="PROSITE" id="PS51294"/>
    </source>
</evidence>
<feature type="region of interest" description="Disordered" evidence="2">
    <location>
        <begin position="829"/>
        <end position="916"/>
    </location>
</feature>
<evidence type="ECO:0000259" key="3">
    <source>
        <dbReference type="PROSITE" id="PS50090"/>
    </source>
</evidence>
<evidence type="ECO:0000313" key="6">
    <source>
        <dbReference type="Proteomes" id="UP000765509"/>
    </source>
</evidence>
<sequence length="916" mass="101042">MDPISKNDSSRSNHHQSTTTTLKSKLSIGSQSPLKAHLPISVQKSHQKNITHNLFLSSPQSLSNHNHYHQSSHLPLKNSHQPPATRDGISSSTSSSAPPISPPSLVKKSISLINSDSHLNHRSINHSSPKSAINSTFNHSGRHLDLQIINKTLRDRPSSSPRSKHVLMTKQEVMDIKQLADQVLLNTDHPQAQRLRELLTRLVNHAVALDEARHAGLLSSKRKIDTLNDYIHSLTLTKQSSSSRLELQSTEIDLLKRQALALSHKITTTPSALSCRLLSPTPSGIGKRKTDENHNPDLDRQSLTKYRNLIESQNKALSIENKTLESKLEQSEAQVQRLSKEFKKLRSLLVTGRIDLASAASLQEKNAIGELRDGSNHKSDSLSIESRQIFTQCHFLGNSPSPGYDRFERSTKSLPFKRRPTMGDAEAEHLLLASERLTSLSRSRTSANLGGPYQVSPSIKLVSHRSVDTLWPPKSLCSASLHARRRSAPIDTPNSPEQLDLPLGKTNGQAGCSPNLKVAGPVDEDEEENVLEQMIVPNRLTFNSTSQHPPKEAKKTKSDTEGKRVGLMNDLLAAAETVLTRSSSPVDANDDQVANANDDEHSRKKKFKLDHLNNTCLHEKTSLTSVEKEDSSVANTAVGVQAYSSGLDVLADQAFAKASQTKAQTALSPTSLSSSSLTPCSISPTYAPPSPHMSYSSDLSDAEPEDELERTTSPNSKAPSILPKPNRGRKREPGESAALARSMKKLRSPYVKWKAAEDALLVKAVSKYGQRWDAVSKCVPTRSYHQCRQRWLRGLKGGENLPHDLQNLYPAIQLALKVYQLSRRPLPSGQSKLENLDHKTLPESDTQSQSNLKSVLIGSDDCEQKASYDRQDDNQEKDKTKERDAILGIGAEENITSSNHKESHLEKTLSIHQTAE</sequence>
<feature type="region of interest" description="Disordered" evidence="2">
    <location>
        <begin position="57"/>
        <end position="105"/>
    </location>
</feature>
<evidence type="ECO:0000256" key="2">
    <source>
        <dbReference type="SAM" id="MobiDB-lite"/>
    </source>
</evidence>
<feature type="region of interest" description="Disordered" evidence="2">
    <location>
        <begin position="279"/>
        <end position="299"/>
    </location>
</feature>
<dbReference type="InterPro" id="IPR001005">
    <property type="entry name" value="SANT/Myb"/>
</dbReference>
<feature type="compositionally biased region" description="Basic and acidic residues" evidence="2">
    <location>
        <begin position="288"/>
        <end position="299"/>
    </location>
</feature>
<evidence type="ECO:0000313" key="5">
    <source>
        <dbReference type="EMBL" id="MBW0468732.1"/>
    </source>
</evidence>
<feature type="compositionally biased region" description="Basic and acidic residues" evidence="2">
    <location>
        <begin position="549"/>
        <end position="563"/>
    </location>
</feature>
<dbReference type="EMBL" id="AVOT02001957">
    <property type="protein sequence ID" value="MBW0468732.1"/>
    <property type="molecule type" value="Genomic_DNA"/>
</dbReference>
<feature type="coiled-coil region" evidence="1">
    <location>
        <begin position="307"/>
        <end position="348"/>
    </location>
</feature>
<proteinExistence type="predicted"/>
<dbReference type="SMART" id="SM00717">
    <property type="entry name" value="SANT"/>
    <property type="match status" value="1"/>
</dbReference>
<feature type="domain" description="HTH myb-type" evidence="4">
    <location>
        <begin position="752"/>
        <end position="799"/>
    </location>
</feature>
<feature type="region of interest" description="Disordered" evidence="2">
    <location>
        <begin position="539"/>
        <end position="563"/>
    </location>
</feature>
<comment type="caution">
    <text evidence="5">The sequence shown here is derived from an EMBL/GenBank/DDBJ whole genome shotgun (WGS) entry which is preliminary data.</text>
</comment>
<accession>A0A9Q3GJE3</accession>
<feature type="compositionally biased region" description="Polar residues" evidence="2">
    <location>
        <begin position="57"/>
        <end position="82"/>
    </location>
</feature>
<dbReference type="InterPro" id="IPR017930">
    <property type="entry name" value="Myb_dom"/>
</dbReference>
<keyword evidence="6" id="KW-1185">Reference proteome</keyword>
<dbReference type="InterPro" id="IPR009057">
    <property type="entry name" value="Homeodomain-like_sf"/>
</dbReference>
<feature type="region of interest" description="Disordered" evidence="2">
    <location>
        <begin position="581"/>
        <end position="606"/>
    </location>
</feature>
<dbReference type="CDD" id="cd00167">
    <property type="entry name" value="SANT"/>
    <property type="match status" value="1"/>
</dbReference>
<feature type="compositionally biased region" description="Low complexity" evidence="2">
    <location>
        <begin position="667"/>
        <end position="685"/>
    </location>
</feature>
<feature type="compositionally biased region" description="Basic and acidic residues" evidence="2">
    <location>
        <begin position="862"/>
        <end position="885"/>
    </location>
</feature>
<feature type="compositionally biased region" description="Basic and acidic residues" evidence="2">
    <location>
        <begin position="899"/>
        <end position="916"/>
    </location>
</feature>
<feature type="compositionally biased region" description="Low complexity" evidence="2">
    <location>
        <begin position="17"/>
        <end position="27"/>
    </location>
</feature>
<dbReference type="Pfam" id="PF00249">
    <property type="entry name" value="Myb_DNA-binding"/>
    <property type="match status" value="1"/>
</dbReference>
<reference evidence="5" key="1">
    <citation type="submission" date="2021-03" db="EMBL/GenBank/DDBJ databases">
        <title>Draft genome sequence of rust myrtle Austropuccinia psidii MF-1, a brazilian biotype.</title>
        <authorList>
            <person name="Quecine M.C."/>
            <person name="Pachon D.M.R."/>
            <person name="Bonatelli M.L."/>
            <person name="Correr F.H."/>
            <person name="Franceschini L.M."/>
            <person name="Leite T.F."/>
            <person name="Margarido G.R.A."/>
            <person name="Almeida C.A."/>
            <person name="Ferrarezi J.A."/>
            <person name="Labate C.A."/>
        </authorList>
    </citation>
    <scope>NUCLEOTIDE SEQUENCE</scope>
    <source>
        <strain evidence="5">MF-1</strain>
    </source>
</reference>
<evidence type="ECO:0000256" key="1">
    <source>
        <dbReference type="SAM" id="Coils"/>
    </source>
</evidence>
<feature type="domain" description="Myb-like" evidence="3">
    <location>
        <begin position="752"/>
        <end position="795"/>
    </location>
</feature>
<dbReference type="PROSITE" id="PS51294">
    <property type="entry name" value="HTH_MYB"/>
    <property type="match status" value="1"/>
</dbReference>
<feature type="region of interest" description="Disordered" evidence="2">
    <location>
        <begin position="1"/>
        <end position="30"/>
    </location>
</feature>
<dbReference type="SUPFAM" id="SSF46689">
    <property type="entry name" value="Homeodomain-like"/>
    <property type="match status" value="1"/>
</dbReference>
<dbReference type="Proteomes" id="UP000765509">
    <property type="component" value="Unassembled WGS sequence"/>
</dbReference>
<feature type="region of interest" description="Disordered" evidence="2">
    <location>
        <begin position="663"/>
        <end position="736"/>
    </location>
</feature>
<dbReference type="PROSITE" id="PS50090">
    <property type="entry name" value="MYB_LIKE"/>
    <property type="match status" value="1"/>
</dbReference>
<organism evidence="5 6">
    <name type="scientific">Austropuccinia psidii MF-1</name>
    <dbReference type="NCBI Taxonomy" id="1389203"/>
    <lineage>
        <taxon>Eukaryota</taxon>
        <taxon>Fungi</taxon>
        <taxon>Dikarya</taxon>
        <taxon>Basidiomycota</taxon>
        <taxon>Pucciniomycotina</taxon>
        <taxon>Pucciniomycetes</taxon>
        <taxon>Pucciniales</taxon>
        <taxon>Sphaerophragmiaceae</taxon>
        <taxon>Austropuccinia</taxon>
    </lineage>
</organism>
<feature type="compositionally biased region" description="Polar residues" evidence="2">
    <location>
        <begin position="843"/>
        <end position="853"/>
    </location>
</feature>
<keyword evidence="1" id="KW-0175">Coiled coil</keyword>
<dbReference type="OrthoDB" id="2143914at2759"/>
<protein>
    <submittedName>
        <fullName evidence="5">Uncharacterized protein</fullName>
    </submittedName>
</protein>